<reference evidence="2 3" key="1">
    <citation type="submission" date="2019-01" db="EMBL/GenBank/DDBJ databases">
        <title>Genome sequence of the Antarctic species Gelidibacter gilvus ACAM 158(T).</title>
        <authorList>
            <person name="Bowman J.P."/>
        </authorList>
    </citation>
    <scope>NUCLEOTIDE SEQUENCE [LARGE SCALE GENOMIC DNA]</scope>
    <source>
        <strain evidence="2 3">IC158</strain>
    </source>
</reference>
<proteinExistence type="predicted"/>
<dbReference type="Gene3D" id="2.30.30.40">
    <property type="entry name" value="SH3 Domains"/>
    <property type="match status" value="1"/>
</dbReference>
<keyword evidence="1" id="KW-0732">Signal</keyword>
<evidence type="ECO:0000313" key="2">
    <source>
        <dbReference type="EMBL" id="RXJ51108.1"/>
    </source>
</evidence>
<dbReference type="OrthoDB" id="981314at2"/>
<comment type="caution">
    <text evidence="2">The sequence shown here is derived from an EMBL/GenBank/DDBJ whole genome shotgun (WGS) entry which is preliminary data.</text>
</comment>
<evidence type="ECO:0000313" key="3">
    <source>
        <dbReference type="Proteomes" id="UP000289792"/>
    </source>
</evidence>
<name>A0A4Q0XHQ6_9FLAO</name>
<dbReference type="Proteomes" id="UP000289792">
    <property type="component" value="Unassembled WGS sequence"/>
</dbReference>
<organism evidence="2 3">
    <name type="scientific">Gelidibacter gilvus</name>
    <dbReference type="NCBI Taxonomy" id="59602"/>
    <lineage>
        <taxon>Bacteria</taxon>
        <taxon>Pseudomonadati</taxon>
        <taxon>Bacteroidota</taxon>
        <taxon>Flavobacteriia</taxon>
        <taxon>Flavobacteriales</taxon>
        <taxon>Flavobacteriaceae</taxon>
        <taxon>Gelidibacter</taxon>
    </lineage>
</organism>
<dbReference type="AlphaFoldDB" id="A0A4Q0XHQ6"/>
<keyword evidence="3" id="KW-1185">Reference proteome</keyword>
<protein>
    <submittedName>
        <fullName evidence="2">Uncharacterized protein</fullName>
    </submittedName>
</protein>
<dbReference type="PROSITE" id="PS51257">
    <property type="entry name" value="PROKAR_LIPOPROTEIN"/>
    <property type="match status" value="1"/>
</dbReference>
<evidence type="ECO:0000256" key="1">
    <source>
        <dbReference type="SAM" id="SignalP"/>
    </source>
</evidence>
<accession>A0A4Q0XHQ6</accession>
<dbReference type="EMBL" id="SDDZ01000002">
    <property type="protein sequence ID" value="RXJ51108.1"/>
    <property type="molecule type" value="Genomic_DNA"/>
</dbReference>
<gene>
    <name evidence="2" type="ORF">ESZ48_04320</name>
</gene>
<feature type="chain" id="PRO_5020394904" evidence="1">
    <location>
        <begin position="21"/>
        <end position="320"/>
    </location>
</feature>
<sequence>MKNQLVILFLLVISSISCNSQINSKLTIEGTNIWIREYPTTGDIIMKLNEGDVCDVLKKDKKDKIGGITDYWYKIKFNNQIGWVFGSQTSIKQNKKLIKLLKNFDIKYEEGLDIKIINKVLFHEEDVYESRILFEYTYSDKKPPLIFVYVSQESTAPYFIVVNKLINFSELKEKVSKDWSGAFSEEFSTLIPSAQIQLKANEILVDVNYDTTMYATHIYNIDGSGFITESDQNEFFINKKTTALESFDFYETQDLRKIIGNIFQGDNIIIESTISYSFFYGGIFKIRTEKGEIGWVEMELLPARPLENTPQLHDIESFAW</sequence>
<feature type="signal peptide" evidence="1">
    <location>
        <begin position="1"/>
        <end position="20"/>
    </location>
</feature>
<dbReference type="RefSeq" id="WP_129016104.1">
    <property type="nucleotide sequence ID" value="NZ_SDDZ01000002.1"/>
</dbReference>